<evidence type="ECO:0000313" key="8">
    <source>
        <dbReference type="EMBL" id="GAV03823.1"/>
    </source>
</evidence>
<dbReference type="Pfam" id="PF23183">
    <property type="entry name" value="bHLH_NPAS4"/>
    <property type="match status" value="1"/>
</dbReference>
<dbReference type="SMART" id="SM00091">
    <property type="entry name" value="PAS"/>
    <property type="match status" value="2"/>
</dbReference>
<accession>A0A1D1VUC9</accession>
<evidence type="ECO:0000256" key="2">
    <source>
        <dbReference type="ARBA" id="ARBA00023015"/>
    </source>
</evidence>
<feature type="compositionally biased region" description="Polar residues" evidence="6">
    <location>
        <begin position="515"/>
        <end position="530"/>
    </location>
</feature>
<keyword evidence="4" id="KW-0804">Transcription</keyword>
<feature type="region of interest" description="Disordered" evidence="6">
    <location>
        <begin position="452"/>
        <end position="530"/>
    </location>
</feature>
<proteinExistence type="predicted"/>
<sequence length="635" mass="71181">MDFDDISEYVDSSSDPLIWDRSSKRQSKQRRDLINAEMNVLRDLLPFPVATRHRLSQLQLMACLCVYIRKCTTLAQGDKSWLKEPKSILDTVDVGEAFNNSLMLCTQSGKLLYIGEKAQDVFGLKFEDLLSHGDNLYDLVDPRDHAPIQKQLRLPSDPSFHVKTEDGIDSLSQLLSELPANSTGTIDPHQDRLFIARINASKNVRKVNRLADQKAIMVRGRFLPWNRSSLSGLIPQYFESRSVDMVQNEAIFAAVCQSVLTVENRQPLSISANTSFTSFHHTDMRILSTFPSHKAEENLEYPNTELVGKLWYDFVHWEDLAKARKVHRDILLGKEDQSGLFLVRLMTKTGQWRWCHLSMQITAAGIAMAQQISPPTVKPHPAFAQAKDVSGRFKGSGSSMAVGCTTAVDSRCISVVYQFILDDEAKLMRQDHGWLHEPIKLPPSSLLLPEEEQPTVLTQHALTSSSKNPPKICKKPKAQDPSFSARKPSPKPALTSPVKKNSRKRKKTEAKAEVQSRSSTPQPAAKQSLSQWYAEKEGLQSQVPKQLRQMSLDTRQYQCISPSEQEQHVPQAQPTTTSPMSLNNLLSPPSLGLYGPQTPTLLNEQFAGQNYDVLQALYNELLSSTYGASSQGLTL</sequence>
<dbReference type="CDD" id="cd19697">
    <property type="entry name" value="bHLH-PAS_NPAS4_PASD10"/>
    <property type="match status" value="1"/>
</dbReference>
<keyword evidence="9" id="KW-1185">Reference proteome</keyword>
<keyword evidence="2" id="KW-0805">Transcription regulation</keyword>
<dbReference type="InterPro" id="IPR056192">
    <property type="entry name" value="bHLH_NPAS4"/>
</dbReference>
<dbReference type="GO" id="GO:0000977">
    <property type="term" value="F:RNA polymerase II transcription regulatory region sequence-specific DNA binding"/>
    <property type="evidence" value="ECO:0007669"/>
    <property type="project" value="TreeGrafter"/>
</dbReference>
<evidence type="ECO:0000313" key="9">
    <source>
        <dbReference type="Proteomes" id="UP000186922"/>
    </source>
</evidence>
<evidence type="ECO:0000256" key="1">
    <source>
        <dbReference type="ARBA" id="ARBA00004123"/>
    </source>
</evidence>
<dbReference type="InterPro" id="IPR000014">
    <property type="entry name" value="PAS"/>
</dbReference>
<reference evidence="8 9" key="1">
    <citation type="journal article" date="2016" name="Nat. Commun.">
        <title>Extremotolerant tardigrade genome and improved radiotolerance of human cultured cells by tardigrade-unique protein.</title>
        <authorList>
            <person name="Hashimoto T."/>
            <person name="Horikawa D.D."/>
            <person name="Saito Y."/>
            <person name="Kuwahara H."/>
            <person name="Kozuka-Hata H."/>
            <person name="Shin-I T."/>
            <person name="Minakuchi Y."/>
            <person name="Ohishi K."/>
            <person name="Motoyama A."/>
            <person name="Aizu T."/>
            <person name="Enomoto A."/>
            <person name="Kondo K."/>
            <person name="Tanaka S."/>
            <person name="Hara Y."/>
            <person name="Koshikawa S."/>
            <person name="Sagara H."/>
            <person name="Miura T."/>
            <person name="Yokobori S."/>
            <person name="Miyagawa K."/>
            <person name="Suzuki Y."/>
            <person name="Kubo T."/>
            <person name="Oyama M."/>
            <person name="Kohara Y."/>
            <person name="Fujiyama A."/>
            <person name="Arakawa K."/>
            <person name="Katayama T."/>
            <person name="Toyoda A."/>
            <person name="Kunieda T."/>
        </authorList>
    </citation>
    <scope>NUCLEOTIDE SEQUENCE [LARGE SCALE GENOMIC DNA]</scope>
    <source>
        <strain evidence="8 9">YOKOZUNA-1</strain>
    </source>
</reference>
<protein>
    <recommendedName>
        <fullName evidence="7">PAS domain-containing protein</fullName>
    </recommendedName>
</protein>
<dbReference type="PANTHER" id="PTHR23043">
    <property type="entry name" value="HYPOXIA-INDUCIBLE FACTOR 1 ALPHA"/>
    <property type="match status" value="1"/>
</dbReference>
<evidence type="ECO:0000259" key="7">
    <source>
        <dbReference type="PROSITE" id="PS50112"/>
    </source>
</evidence>
<dbReference type="PANTHER" id="PTHR23043:SF39">
    <property type="entry name" value="DYSFUSION, ISOFORM D"/>
    <property type="match status" value="1"/>
</dbReference>
<evidence type="ECO:0000256" key="6">
    <source>
        <dbReference type="SAM" id="MobiDB-lite"/>
    </source>
</evidence>
<keyword evidence="5" id="KW-0539">Nucleus</keyword>
<dbReference type="SUPFAM" id="SSF55785">
    <property type="entry name" value="PYP-like sensor domain (PAS domain)"/>
    <property type="match status" value="1"/>
</dbReference>
<dbReference type="GO" id="GO:0000981">
    <property type="term" value="F:DNA-binding transcription factor activity, RNA polymerase II-specific"/>
    <property type="evidence" value="ECO:0007669"/>
    <property type="project" value="TreeGrafter"/>
</dbReference>
<dbReference type="Proteomes" id="UP000186922">
    <property type="component" value="Unassembled WGS sequence"/>
</dbReference>
<dbReference type="InterPro" id="IPR035965">
    <property type="entry name" value="PAS-like_dom_sf"/>
</dbReference>
<evidence type="ECO:0000256" key="3">
    <source>
        <dbReference type="ARBA" id="ARBA00023125"/>
    </source>
</evidence>
<dbReference type="STRING" id="947166.A0A1D1VUC9"/>
<comment type="subcellular location">
    <subcellularLocation>
        <location evidence="1">Nucleus</location>
    </subcellularLocation>
</comment>
<dbReference type="EMBL" id="BDGG01000010">
    <property type="protein sequence ID" value="GAV03823.1"/>
    <property type="molecule type" value="Genomic_DNA"/>
</dbReference>
<feature type="domain" description="PAS" evidence="7">
    <location>
        <begin position="96"/>
        <end position="153"/>
    </location>
</feature>
<gene>
    <name evidence="8" type="primary">RvY_14199-1</name>
    <name evidence="8" type="synonym">RvY_14199.1</name>
    <name evidence="8" type="ORF">RvY_14199</name>
</gene>
<dbReference type="Pfam" id="PF14598">
    <property type="entry name" value="PAS_11"/>
    <property type="match status" value="1"/>
</dbReference>
<dbReference type="AlphaFoldDB" id="A0A1D1VUC9"/>
<dbReference type="OrthoDB" id="9978016at2759"/>
<feature type="compositionally biased region" description="Polar residues" evidence="6">
    <location>
        <begin position="455"/>
        <end position="468"/>
    </location>
</feature>
<dbReference type="Gene3D" id="3.30.450.20">
    <property type="entry name" value="PAS domain"/>
    <property type="match status" value="2"/>
</dbReference>
<organism evidence="8 9">
    <name type="scientific">Ramazzottius varieornatus</name>
    <name type="common">Water bear</name>
    <name type="synonym">Tardigrade</name>
    <dbReference type="NCBI Taxonomy" id="947166"/>
    <lineage>
        <taxon>Eukaryota</taxon>
        <taxon>Metazoa</taxon>
        <taxon>Ecdysozoa</taxon>
        <taxon>Tardigrada</taxon>
        <taxon>Eutardigrada</taxon>
        <taxon>Parachela</taxon>
        <taxon>Hypsibioidea</taxon>
        <taxon>Ramazzottiidae</taxon>
        <taxon>Ramazzottius</taxon>
    </lineage>
</organism>
<evidence type="ECO:0000256" key="5">
    <source>
        <dbReference type="ARBA" id="ARBA00023242"/>
    </source>
</evidence>
<dbReference type="GO" id="GO:0010557">
    <property type="term" value="P:positive regulation of macromolecule biosynthetic process"/>
    <property type="evidence" value="ECO:0007669"/>
    <property type="project" value="UniProtKB-ARBA"/>
</dbReference>
<dbReference type="PROSITE" id="PS50112">
    <property type="entry name" value="PAS"/>
    <property type="match status" value="1"/>
</dbReference>
<name>A0A1D1VUC9_RAMVA</name>
<keyword evidence="3" id="KW-0238">DNA-binding</keyword>
<dbReference type="CDD" id="cd00130">
    <property type="entry name" value="PAS"/>
    <property type="match status" value="2"/>
</dbReference>
<evidence type="ECO:0000256" key="4">
    <source>
        <dbReference type="ARBA" id="ARBA00023163"/>
    </source>
</evidence>
<comment type="caution">
    <text evidence="8">The sequence shown here is derived from an EMBL/GenBank/DDBJ whole genome shotgun (WGS) entry which is preliminary data.</text>
</comment>
<dbReference type="GO" id="GO:0005634">
    <property type="term" value="C:nucleus"/>
    <property type="evidence" value="ECO:0007669"/>
    <property type="project" value="UniProtKB-SubCell"/>
</dbReference>